<keyword evidence="1" id="KW-0472">Membrane</keyword>
<dbReference type="RefSeq" id="WP_091481008.1">
    <property type="nucleotide sequence ID" value="NZ_BJYC01000009.1"/>
</dbReference>
<keyword evidence="1" id="KW-1133">Transmembrane helix</keyword>
<dbReference type="EMBL" id="FNZU01000008">
    <property type="protein sequence ID" value="SEK90104.1"/>
    <property type="molecule type" value="Genomic_DNA"/>
</dbReference>
<dbReference type="OrthoDB" id="2168400at2"/>
<dbReference type="STRING" id="426702.SAMN04488099_10839"/>
<name>A0A1H7KU80_9LACT</name>
<keyword evidence="3" id="KW-1185">Reference proteome</keyword>
<dbReference type="Proteomes" id="UP000199081">
    <property type="component" value="Unassembled WGS sequence"/>
</dbReference>
<protein>
    <recommendedName>
        <fullName evidence="4">Prepilin-type N-terminal cleavage/methylation domain-containing protein</fullName>
    </recommendedName>
</protein>
<dbReference type="AlphaFoldDB" id="A0A1H7KU80"/>
<feature type="transmembrane region" description="Helical" evidence="1">
    <location>
        <begin position="20"/>
        <end position="39"/>
    </location>
</feature>
<sequence>MKLRKFSELNKDTGTTLVELLAAIAILSLIVTAFLAFFIQGARTNTRAGDVNEATFIAQEQMEEMVHFSQTLTIDELKIVEGFSERSGVLSRPFNESEYSGDIRVFKVEDSDSLYTVIVTLTKDNRPQAILENRLPFRVGDAE</sequence>
<evidence type="ECO:0008006" key="4">
    <source>
        <dbReference type="Google" id="ProtNLM"/>
    </source>
</evidence>
<evidence type="ECO:0000313" key="3">
    <source>
        <dbReference type="Proteomes" id="UP000199081"/>
    </source>
</evidence>
<gene>
    <name evidence="2" type="ORF">SAMN04488099_10839</name>
</gene>
<evidence type="ECO:0000256" key="1">
    <source>
        <dbReference type="SAM" id="Phobius"/>
    </source>
</evidence>
<organism evidence="2 3">
    <name type="scientific">Alkalibacterium pelagium</name>
    <dbReference type="NCBI Taxonomy" id="426702"/>
    <lineage>
        <taxon>Bacteria</taxon>
        <taxon>Bacillati</taxon>
        <taxon>Bacillota</taxon>
        <taxon>Bacilli</taxon>
        <taxon>Lactobacillales</taxon>
        <taxon>Carnobacteriaceae</taxon>
        <taxon>Alkalibacterium</taxon>
    </lineage>
</organism>
<reference evidence="3" key="1">
    <citation type="submission" date="2016-10" db="EMBL/GenBank/DDBJ databases">
        <authorList>
            <person name="Varghese N."/>
            <person name="Submissions S."/>
        </authorList>
    </citation>
    <scope>NUCLEOTIDE SEQUENCE [LARGE SCALE GENOMIC DNA]</scope>
    <source>
        <strain evidence="3">DSM 19183</strain>
    </source>
</reference>
<evidence type="ECO:0000313" key="2">
    <source>
        <dbReference type="EMBL" id="SEK90104.1"/>
    </source>
</evidence>
<proteinExistence type="predicted"/>
<keyword evidence="1" id="KW-0812">Transmembrane</keyword>
<accession>A0A1H7KU80</accession>